<dbReference type="Gene3D" id="2.30.110.50">
    <property type="match status" value="1"/>
</dbReference>
<dbReference type="Pfam" id="PF05954">
    <property type="entry name" value="Phage_GPD"/>
    <property type="match status" value="1"/>
</dbReference>
<dbReference type="Proteomes" id="UP000774000">
    <property type="component" value="Unassembled WGS sequence"/>
</dbReference>
<evidence type="ECO:0000313" key="2">
    <source>
        <dbReference type="Proteomes" id="UP000774000"/>
    </source>
</evidence>
<organism evidence="1 2">
    <name type="scientific">Halanaerobacter jeridensis</name>
    <dbReference type="NCBI Taxonomy" id="706427"/>
    <lineage>
        <taxon>Bacteria</taxon>
        <taxon>Bacillati</taxon>
        <taxon>Bacillota</taxon>
        <taxon>Clostridia</taxon>
        <taxon>Halanaerobiales</taxon>
        <taxon>Halobacteroidaceae</taxon>
        <taxon>Halanaerobacter</taxon>
    </lineage>
</organism>
<reference evidence="1" key="1">
    <citation type="submission" date="2021-01" db="EMBL/GenBank/DDBJ databases">
        <title>Genomic Encyclopedia of Type Strains, Phase IV (KMG-IV): sequencing the most valuable type-strain genomes for metagenomic binning, comparative biology and taxonomic classification.</title>
        <authorList>
            <person name="Goeker M."/>
        </authorList>
    </citation>
    <scope>NUCLEOTIDE SEQUENCE</scope>
    <source>
        <strain evidence="1">DSM 23230</strain>
    </source>
</reference>
<comment type="caution">
    <text evidence="1">The sequence shown here is derived from an EMBL/GenBank/DDBJ whole genome shotgun (WGS) entry which is preliminary data.</text>
</comment>
<dbReference type="SUPFAM" id="SSF69279">
    <property type="entry name" value="Phage tail proteins"/>
    <property type="match status" value="1"/>
</dbReference>
<sequence>MAGDEKIMGYENIEVISPYELKELRELEILQSVNDHAKMKFKGIVAEEVGDTCVRKATVQDEIEVKQVVDGTKVRTVFKGVVTSVEVKAVQGIHYLEVETISYTFELDLKIKSRSFQDQEMKYKQMIQEVIKDYSGADFNDKASNGQKLEKFILQYEETDWQFLKRMASHFETVLVPYSAADGPKFWFGVPSGKSGSLHQDFHYTLKRDRSDYLWTAENYNQGLKEKDFIDYDVLSYNYIDIGNRVKCQGKSLLVAEAKYKGTYNYVVPMLPPENKLDIIAWGEYAVKGVGHVVEDVVPYYLTGKKNERNQGEE</sequence>
<dbReference type="AlphaFoldDB" id="A0A938XW95"/>
<dbReference type="Gene3D" id="3.55.50.10">
    <property type="entry name" value="Baseplate protein-like domains"/>
    <property type="match status" value="1"/>
</dbReference>
<keyword evidence="2" id="KW-1185">Reference proteome</keyword>
<evidence type="ECO:0000313" key="1">
    <source>
        <dbReference type="EMBL" id="MBM7556787.1"/>
    </source>
</evidence>
<protein>
    <submittedName>
        <fullName evidence="1">Uncharacterized protein</fullName>
    </submittedName>
</protein>
<dbReference type="RefSeq" id="WP_204701562.1">
    <property type="nucleotide sequence ID" value="NZ_JAFBDQ010000007.1"/>
</dbReference>
<dbReference type="EMBL" id="JAFBDQ010000007">
    <property type="protein sequence ID" value="MBM7556787.1"/>
    <property type="molecule type" value="Genomic_DNA"/>
</dbReference>
<gene>
    <name evidence="1" type="ORF">JOC47_001638</name>
</gene>
<name>A0A938XW95_9FIRM</name>
<proteinExistence type="predicted"/>
<accession>A0A938XW95</accession>